<dbReference type="SUPFAM" id="SSF101898">
    <property type="entry name" value="NHL repeat"/>
    <property type="match status" value="1"/>
</dbReference>
<dbReference type="PANTHER" id="PTHR46513">
    <property type="entry name" value="VITELLOGENIN RECEPTOR-LIKE PROTEIN-RELATED-RELATED"/>
    <property type="match status" value="1"/>
</dbReference>
<evidence type="ECO:0000313" key="1">
    <source>
        <dbReference type="EMBL" id="KAL3871176.1"/>
    </source>
</evidence>
<comment type="caution">
    <text evidence="1">The sequence shown here is derived from an EMBL/GenBank/DDBJ whole genome shotgun (WGS) entry which is preliminary data.</text>
</comment>
<evidence type="ECO:0000313" key="2">
    <source>
        <dbReference type="Proteomes" id="UP001634394"/>
    </source>
</evidence>
<dbReference type="AlphaFoldDB" id="A0ABD3WB78"/>
<sequence length="97" mass="10627">VDVSTGSIYYSAVSYIQSDGGAIGVMLPNGKHKVILTRLDYPQGLVVYPSKGLMFYIDSGWDTYIGQANMDGTQASVILDLSDDRKPEKLTIDYKSN</sequence>
<feature type="non-terminal residue" evidence="1">
    <location>
        <position position="1"/>
    </location>
</feature>
<name>A0ABD3WB78_SINWO</name>
<protein>
    <submittedName>
        <fullName evidence="1">Uncharacterized protein</fullName>
    </submittedName>
</protein>
<dbReference type="Proteomes" id="UP001634394">
    <property type="component" value="Unassembled WGS sequence"/>
</dbReference>
<dbReference type="InterPro" id="IPR011042">
    <property type="entry name" value="6-blade_b-propeller_TolB-like"/>
</dbReference>
<dbReference type="EMBL" id="JBJQND010000007">
    <property type="protein sequence ID" value="KAL3871176.1"/>
    <property type="molecule type" value="Genomic_DNA"/>
</dbReference>
<proteinExistence type="predicted"/>
<reference evidence="1 2" key="1">
    <citation type="submission" date="2024-11" db="EMBL/GenBank/DDBJ databases">
        <title>Chromosome-level genome assembly of the freshwater bivalve Anodonta woodiana.</title>
        <authorList>
            <person name="Chen X."/>
        </authorList>
    </citation>
    <scope>NUCLEOTIDE SEQUENCE [LARGE SCALE GENOMIC DNA]</scope>
    <source>
        <strain evidence="1">MN2024</strain>
        <tissue evidence="1">Gills</tissue>
    </source>
</reference>
<accession>A0ABD3WB78</accession>
<dbReference type="Gene3D" id="2.120.10.30">
    <property type="entry name" value="TolB, C-terminal domain"/>
    <property type="match status" value="1"/>
</dbReference>
<gene>
    <name evidence="1" type="ORF">ACJMK2_039192</name>
</gene>
<keyword evidence="2" id="KW-1185">Reference proteome</keyword>
<organism evidence="1 2">
    <name type="scientific">Sinanodonta woodiana</name>
    <name type="common">Chinese pond mussel</name>
    <name type="synonym">Anodonta woodiana</name>
    <dbReference type="NCBI Taxonomy" id="1069815"/>
    <lineage>
        <taxon>Eukaryota</taxon>
        <taxon>Metazoa</taxon>
        <taxon>Spiralia</taxon>
        <taxon>Lophotrochozoa</taxon>
        <taxon>Mollusca</taxon>
        <taxon>Bivalvia</taxon>
        <taxon>Autobranchia</taxon>
        <taxon>Heteroconchia</taxon>
        <taxon>Palaeoheterodonta</taxon>
        <taxon>Unionida</taxon>
        <taxon>Unionoidea</taxon>
        <taxon>Unionidae</taxon>
        <taxon>Unioninae</taxon>
        <taxon>Sinanodonta</taxon>
    </lineage>
</organism>
<dbReference type="InterPro" id="IPR050778">
    <property type="entry name" value="Cueball_EGF_LRP_Nidogen"/>
</dbReference>